<dbReference type="PROSITE" id="PS00903">
    <property type="entry name" value="CYT_DCMP_DEAMINASES_1"/>
    <property type="match status" value="1"/>
</dbReference>
<organism evidence="12 13">
    <name type="scientific">Aplysia californica</name>
    <name type="common">California sea hare</name>
    <dbReference type="NCBI Taxonomy" id="6500"/>
    <lineage>
        <taxon>Eukaryota</taxon>
        <taxon>Metazoa</taxon>
        <taxon>Spiralia</taxon>
        <taxon>Lophotrochozoa</taxon>
        <taxon>Mollusca</taxon>
        <taxon>Gastropoda</taxon>
        <taxon>Heterobranchia</taxon>
        <taxon>Euthyneura</taxon>
        <taxon>Tectipleura</taxon>
        <taxon>Aplysiida</taxon>
        <taxon>Aplysioidea</taxon>
        <taxon>Aplysiidae</taxon>
        <taxon>Aplysia</taxon>
    </lineage>
</organism>
<dbReference type="PROSITE" id="PS51747">
    <property type="entry name" value="CYT_DCMP_DEAMINASES_2"/>
    <property type="match status" value="1"/>
</dbReference>
<keyword evidence="7 10" id="KW-0862">Zinc</keyword>
<evidence type="ECO:0000256" key="3">
    <source>
        <dbReference type="ARBA" id="ARBA00006576"/>
    </source>
</evidence>
<dbReference type="PANTHER" id="PTHR11644">
    <property type="entry name" value="CYTIDINE DEAMINASE"/>
    <property type="match status" value="1"/>
</dbReference>
<dbReference type="CDD" id="cd01283">
    <property type="entry name" value="cytidine_deaminase"/>
    <property type="match status" value="1"/>
</dbReference>
<feature type="domain" description="CMP/dCMP-type deaminase" evidence="11">
    <location>
        <begin position="4"/>
        <end position="131"/>
    </location>
</feature>
<dbReference type="InterPro" id="IPR002125">
    <property type="entry name" value="CMP_dCMP_dom"/>
</dbReference>
<evidence type="ECO:0000313" key="13">
    <source>
        <dbReference type="RefSeq" id="XP_012939930.1"/>
    </source>
</evidence>
<evidence type="ECO:0000256" key="5">
    <source>
        <dbReference type="ARBA" id="ARBA00022723"/>
    </source>
</evidence>
<dbReference type="InterPro" id="IPR006262">
    <property type="entry name" value="Cyt_deam_tetra"/>
</dbReference>
<evidence type="ECO:0000256" key="8">
    <source>
        <dbReference type="ARBA" id="ARBA00032005"/>
    </source>
</evidence>
<dbReference type="Pfam" id="PF00383">
    <property type="entry name" value="dCMP_cyt_deam_1"/>
    <property type="match status" value="1"/>
</dbReference>
<dbReference type="PANTHER" id="PTHR11644:SF2">
    <property type="entry name" value="CYTIDINE DEAMINASE"/>
    <property type="match status" value="1"/>
</dbReference>
<evidence type="ECO:0000256" key="10">
    <source>
        <dbReference type="RuleBase" id="RU364006"/>
    </source>
</evidence>
<comment type="cofactor">
    <cofactor evidence="1 10">
        <name>Zn(2+)</name>
        <dbReference type="ChEBI" id="CHEBI:29105"/>
    </cofactor>
</comment>
<dbReference type="InterPro" id="IPR050202">
    <property type="entry name" value="Cyt/Deoxycyt_deaminase"/>
</dbReference>
<keyword evidence="12" id="KW-1185">Reference proteome</keyword>
<evidence type="ECO:0000256" key="2">
    <source>
        <dbReference type="ARBA" id="ARBA00003949"/>
    </source>
</evidence>
<accession>A0ABM1A389</accession>
<dbReference type="InterPro" id="IPR016192">
    <property type="entry name" value="APOBEC/CMP_deaminase_Zn-bd"/>
</dbReference>
<dbReference type="SUPFAM" id="SSF53927">
    <property type="entry name" value="Cytidine deaminase-like"/>
    <property type="match status" value="1"/>
</dbReference>
<sequence length="142" mass="15549">MEASEIQSLIAKSREALTFAYCPYSKFKVGAALLTKEGKVFTGCNVENVSYPLCICAERTAIVKAVSEGYREFKAMAIATELPDTFASPCGACRQVLLEFGSNYDIFLTKPDMTYVKMTPAELLPLGFTPNLLLEPPNQDSS</sequence>
<comment type="catalytic activity">
    <reaction evidence="9 10">
        <text>cytidine + H2O + H(+) = uridine + NH4(+)</text>
        <dbReference type="Rhea" id="RHEA:16069"/>
        <dbReference type="ChEBI" id="CHEBI:15377"/>
        <dbReference type="ChEBI" id="CHEBI:15378"/>
        <dbReference type="ChEBI" id="CHEBI:16704"/>
        <dbReference type="ChEBI" id="CHEBI:17562"/>
        <dbReference type="ChEBI" id="CHEBI:28938"/>
        <dbReference type="EC" id="3.5.4.5"/>
    </reaction>
</comment>
<name>A0ABM1A389_APLCA</name>
<dbReference type="InterPro" id="IPR016193">
    <property type="entry name" value="Cytidine_deaminase-like"/>
</dbReference>
<evidence type="ECO:0000256" key="6">
    <source>
        <dbReference type="ARBA" id="ARBA00022801"/>
    </source>
</evidence>
<dbReference type="Proteomes" id="UP000694888">
    <property type="component" value="Unplaced"/>
</dbReference>
<protein>
    <recommendedName>
        <fullName evidence="4 10">Cytidine deaminase</fullName>
        <ecNumber evidence="4 10">3.5.4.5</ecNumber>
    </recommendedName>
    <alternativeName>
        <fullName evidence="8 10">Cytidine aminohydrolase</fullName>
    </alternativeName>
</protein>
<dbReference type="NCBIfam" id="TIGR01354">
    <property type="entry name" value="cyt_deam_tetra"/>
    <property type="match status" value="1"/>
</dbReference>
<evidence type="ECO:0000256" key="1">
    <source>
        <dbReference type="ARBA" id="ARBA00001947"/>
    </source>
</evidence>
<comment type="catalytic activity">
    <reaction evidence="10">
        <text>2'-deoxycytidine + H2O + H(+) = 2'-deoxyuridine + NH4(+)</text>
        <dbReference type="Rhea" id="RHEA:13433"/>
        <dbReference type="ChEBI" id="CHEBI:15377"/>
        <dbReference type="ChEBI" id="CHEBI:15378"/>
        <dbReference type="ChEBI" id="CHEBI:15698"/>
        <dbReference type="ChEBI" id="CHEBI:16450"/>
        <dbReference type="ChEBI" id="CHEBI:28938"/>
        <dbReference type="EC" id="3.5.4.5"/>
    </reaction>
</comment>
<evidence type="ECO:0000313" key="12">
    <source>
        <dbReference type="Proteomes" id="UP000694888"/>
    </source>
</evidence>
<dbReference type="NCBIfam" id="NF004064">
    <property type="entry name" value="PRK05578.1"/>
    <property type="match status" value="1"/>
</dbReference>
<dbReference type="GeneID" id="101854808"/>
<evidence type="ECO:0000256" key="9">
    <source>
        <dbReference type="ARBA" id="ARBA00049558"/>
    </source>
</evidence>
<comment type="function">
    <text evidence="2 10">This enzyme scavenges exogenous and endogenous cytidine and 2'-deoxycytidine for UMP synthesis.</text>
</comment>
<evidence type="ECO:0000256" key="7">
    <source>
        <dbReference type="ARBA" id="ARBA00022833"/>
    </source>
</evidence>
<dbReference type="RefSeq" id="XP_012939930.1">
    <property type="nucleotide sequence ID" value="XM_013084476.2"/>
</dbReference>
<keyword evidence="6 10" id="KW-0378">Hydrolase</keyword>
<dbReference type="Gene3D" id="3.40.140.10">
    <property type="entry name" value="Cytidine Deaminase, domain 2"/>
    <property type="match status" value="1"/>
</dbReference>
<keyword evidence="5 10" id="KW-0479">Metal-binding</keyword>
<evidence type="ECO:0000256" key="4">
    <source>
        <dbReference type="ARBA" id="ARBA00012783"/>
    </source>
</evidence>
<gene>
    <name evidence="13" type="primary">LOC101854808</name>
</gene>
<evidence type="ECO:0000259" key="11">
    <source>
        <dbReference type="PROSITE" id="PS51747"/>
    </source>
</evidence>
<dbReference type="EC" id="3.5.4.5" evidence="4 10"/>
<proteinExistence type="inferred from homology"/>
<comment type="similarity">
    <text evidence="3 10">Belongs to the cytidine and deoxycytidylate deaminase family.</text>
</comment>
<reference evidence="13" key="1">
    <citation type="submission" date="2025-08" db="UniProtKB">
        <authorList>
            <consortium name="RefSeq"/>
        </authorList>
    </citation>
    <scope>IDENTIFICATION</scope>
</reference>